<feature type="active site" description="Proton acceptor" evidence="7">
    <location>
        <position position="314"/>
    </location>
</feature>
<feature type="binding site" evidence="7">
    <location>
        <position position="170"/>
    </location>
    <ligand>
        <name>3-phosphoshikimate</name>
        <dbReference type="ChEBI" id="CHEBI:145989"/>
    </ligand>
</feature>
<feature type="binding site" evidence="7">
    <location>
        <position position="314"/>
    </location>
    <ligand>
        <name>3-phosphoshikimate</name>
        <dbReference type="ChEBI" id="CHEBI:145989"/>
    </ligand>
</feature>
<dbReference type="InterPro" id="IPR001986">
    <property type="entry name" value="Enolpyruvate_Tfrase_dom"/>
</dbReference>
<comment type="similarity">
    <text evidence="2 7">Belongs to the EPSP synthase family.</text>
</comment>
<dbReference type="PIRSF" id="PIRSF000505">
    <property type="entry name" value="EPSPS"/>
    <property type="match status" value="1"/>
</dbReference>
<comment type="subcellular location">
    <subcellularLocation>
        <location evidence="7">Cytoplasm</location>
    </subcellularLocation>
</comment>
<comment type="caution">
    <text evidence="7">Lacks conserved residue(s) required for the propagation of feature annotation.</text>
</comment>
<name>A0ABV8M263_9ACTN</name>
<evidence type="ECO:0000256" key="4">
    <source>
        <dbReference type="ARBA" id="ARBA00022679"/>
    </source>
</evidence>
<dbReference type="NCBIfam" id="TIGR01356">
    <property type="entry name" value="aroA"/>
    <property type="match status" value="1"/>
</dbReference>
<evidence type="ECO:0000259" key="8">
    <source>
        <dbReference type="Pfam" id="PF00275"/>
    </source>
</evidence>
<feature type="binding site" evidence="7">
    <location>
        <position position="386"/>
    </location>
    <ligand>
        <name>phosphoenolpyruvate</name>
        <dbReference type="ChEBI" id="CHEBI:58702"/>
    </ligand>
</feature>
<comment type="catalytic activity">
    <reaction evidence="6">
        <text>3-phosphoshikimate + phosphoenolpyruvate = 5-O-(1-carboxyvinyl)-3-phosphoshikimate + phosphate</text>
        <dbReference type="Rhea" id="RHEA:21256"/>
        <dbReference type="ChEBI" id="CHEBI:43474"/>
        <dbReference type="ChEBI" id="CHEBI:57701"/>
        <dbReference type="ChEBI" id="CHEBI:58702"/>
        <dbReference type="ChEBI" id="CHEBI:145989"/>
        <dbReference type="EC" id="2.5.1.19"/>
    </reaction>
    <physiologicalReaction direction="left-to-right" evidence="6">
        <dbReference type="Rhea" id="RHEA:21257"/>
    </physiologicalReaction>
</comment>
<feature type="binding site" evidence="7">
    <location>
        <position position="171"/>
    </location>
    <ligand>
        <name>3-phosphoshikimate</name>
        <dbReference type="ChEBI" id="CHEBI:145989"/>
    </ligand>
</feature>
<evidence type="ECO:0000313" key="9">
    <source>
        <dbReference type="EMBL" id="MFC4136638.1"/>
    </source>
</evidence>
<feature type="binding site" evidence="7">
    <location>
        <position position="32"/>
    </location>
    <ligand>
        <name>3-phosphoshikimate</name>
        <dbReference type="ChEBI" id="CHEBI:145989"/>
    </ligand>
</feature>
<keyword evidence="5 7" id="KW-0057">Aromatic amino acid biosynthesis</keyword>
<dbReference type="SUPFAM" id="SSF55205">
    <property type="entry name" value="EPT/RTPC-like"/>
    <property type="match status" value="1"/>
</dbReference>
<dbReference type="EC" id="2.5.1.19" evidence="7"/>
<dbReference type="Pfam" id="PF00275">
    <property type="entry name" value="EPSP_synthase"/>
    <property type="match status" value="1"/>
</dbReference>
<feature type="binding site" evidence="7">
    <location>
        <position position="28"/>
    </location>
    <ligand>
        <name>3-phosphoshikimate</name>
        <dbReference type="ChEBI" id="CHEBI:145989"/>
    </ligand>
</feature>
<reference evidence="10" key="1">
    <citation type="journal article" date="2019" name="Int. J. Syst. Evol. Microbiol.">
        <title>The Global Catalogue of Microorganisms (GCM) 10K type strain sequencing project: providing services to taxonomists for standard genome sequencing and annotation.</title>
        <authorList>
            <consortium name="The Broad Institute Genomics Platform"/>
            <consortium name="The Broad Institute Genome Sequencing Center for Infectious Disease"/>
            <person name="Wu L."/>
            <person name="Ma J."/>
        </authorList>
    </citation>
    <scope>NUCLEOTIDE SEQUENCE [LARGE SCALE GENOMIC DNA]</scope>
    <source>
        <strain evidence="10">CGMCC 4.7289</strain>
    </source>
</reference>
<keyword evidence="10" id="KW-1185">Reference proteome</keyword>
<dbReference type="RefSeq" id="WP_253760390.1">
    <property type="nucleotide sequence ID" value="NZ_JAMZDZ010000001.1"/>
</dbReference>
<evidence type="ECO:0000313" key="10">
    <source>
        <dbReference type="Proteomes" id="UP001595816"/>
    </source>
</evidence>
<feature type="binding site" evidence="7">
    <location>
        <position position="27"/>
    </location>
    <ligand>
        <name>phosphoenolpyruvate</name>
        <dbReference type="ChEBI" id="CHEBI:58702"/>
    </ligand>
</feature>
<comment type="subunit">
    <text evidence="7">Monomer.</text>
</comment>
<proteinExistence type="inferred from homology"/>
<dbReference type="PANTHER" id="PTHR21090">
    <property type="entry name" value="AROM/DEHYDROQUINATE SYNTHASE"/>
    <property type="match status" value="1"/>
</dbReference>
<evidence type="ECO:0000256" key="5">
    <source>
        <dbReference type="ARBA" id="ARBA00023141"/>
    </source>
</evidence>
<dbReference type="Proteomes" id="UP001595816">
    <property type="component" value="Unassembled WGS sequence"/>
</dbReference>
<dbReference type="EMBL" id="JBHSAY010000033">
    <property type="protein sequence ID" value="MFC4136638.1"/>
    <property type="molecule type" value="Genomic_DNA"/>
</dbReference>
<organism evidence="9 10">
    <name type="scientific">Hamadaea flava</name>
    <dbReference type="NCBI Taxonomy" id="1742688"/>
    <lineage>
        <taxon>Bacteria</taxon>
        <taxon>Bacillati</taxon>
        <taxon>Actinomycetota</taxon>
        <taxon>Actinomycetes</taxon>
        <taxon>Micromonosporales</taxon>
        <taxon>Micromonosporaceae</taxon>
        <taxon>Hamadaea</taxon>
    </lineage>
</organism>
<evidence type="ECO:0000256" key="6">
    <source>
        <dbReference type="ARBA" id="ARBA00044633"/>
    </source>
</evidence>
<protein>
    <recommendedName>
        <fullName evidence="7">3-phosphoshikimate 1-carboxyvinyltransferase</fullName>
        <ecNumber evidence="7">2.5.1.19</ecNumber>
    </recommendedName>
    <alternativeName>
        <fullName evidence="7">5-enolpyruvylshikimate-3-phosphate synthase</fullName>
        <shortName evidence="7">EPSP synthase</shortName>
        <shortName evidence="7">EPSPS</shortName>
    </alternativeName>
</protein>
<comment type="function">
    <text evidence="7">Catalyzes the transfer of the enolpyruvyl moiety of phosphoenolpyruvate (PEP) to the 5-hydroxyl of shikimate-3-phosphate (S3P) to produce enolpyruvyl shikimate-3-phosphate and inorganic phosphate.</text>
</comment>
<feature type="binding site" evidence="7">
    <location>
        <position position="96"/>
    </location>
    <ligand>
        <name>phosphoenolpyruvate</name>
        <dbReference type="ChEBI" id="CHEBI:58702"/>
    </ligand>
</feature>
<feature type="domain" description="Enolpyruvate transferase" evidence="8">
    <location>
        <begin position="12"/>
        <end position="417"/>
    </location>
</feature>
<evidence type="ECO:0000256" key="7">
    <source>
        <dbReference type="HAMAP-Rule" id="MF_00210"/>
    </source>
</evidence>
<comment type="pathway">
    <text evidence="1 7">Metabolic intermediate biosynthesis; chorismate biosynthesis; chorismate from D-erythrose 4-phosphate and phosphoenolpyruvate: step 6/7.</text>
</comment>
<dbReference type="InterPro" id="IPR036968">
    <property type="entry name" value="Enolpyruvate_Tfrase_sf"/>
</dbReference>
<keyword evidence="7" id="KW-0963">Cytoplasm</keyword>
<accession>A0ABV8M263</accession>
<dbReference type="Gene3D" id="3.65.10.10">
    <property type="entry name" value="Enolpyruvate transferase domain"/>
    <property type="match status" value="2"/>
</dbReference>
<evidence type="ECO:0000256" key="1">
    <source>
        <dbReference type="ARBA" id="ARBA00004811"/>
    </source>
</evidence>
<feature type="binding site" evidence="7">
    <location>
        <position position="27"/>
    </location>
    <ligand>
        <name>3-phosphoshikimate</name>
        <dbReference type="ChEBI" id="CHEBI:145989"/>
    </ligand>
</feature>
<dbReference type="InterPro" id="IPR013792">
    <property type="entry name" value="RNA3'P_cycl/enolpyr_Trfase_a/b"/>
</dbReference>
<dbReference type="InterPro" id="IPR006264">
    <property type="entry name" value="EPSP_synthase"/>
</dbReference>
<dbReference type="HAMAP" id="MF_00210">
    <property type="entry name" value="EPSP_synth"/>
    <property type="match status" value="1"/>
</dbReference>
<feature type="binding site" evidence="7">
    <location>
        <position position="411"/>
    </location>
    <ligand>
        <name>phosphoenolpyruvate</name>
        <dbReference type="ChEBI" id="CHEBI:58702"/>
    </ligand>
</feature>
<feature type="binding site" evidence="7">
    <location>
        <position position="172"/>
    </location>
    <ligand>
        <name>3-phosphoshikimate</name>
        <dbReference type="ChEBI" id="CHEBI:145989"/>
    </ligand>
</feature>
<comment type="caution">
    <text evidence="9">The sequence shown here is derived from an EMBL/GenBank/DDBJ whole genome shotgun (WGS) entry which is preliminary data.</text>
</comment>
<feature type="binding site" evidence="7">
    <location>
        <position position="172"/>
    </location>
    <ligand>
        <name>phosphoenolpyruvate</name>
        <dbReference type="ChEBI" id="CHEBI:58702"/>
    </ligand>
</feature>
<keyword evidence="3 7" id="KW-0028">Amino-acid biosynthesis</keyword>
<dbReference type="GO" id="GO:0003866">
    <property type="term" value="F:3-phosphoshikimate 1-carboxyvinyltransferase activity"/>
    <property type="evidence" value="ECO:0007669"/>
    <property type="project" value="UniProtKB-EC"/>
</dbReference>
<gene>
    <name evidence="7 9" type="primary">aroA</name>
    <name evidence="9" type="ORF">ACFOZ4_39035</name>
</gene>
<feature type="binding site" evidence="7">
    <location>
        <position position="124"/>
    </location>
    <ligand>
        <name>phosphoenolpyruvate</name>
        <dbReference type="ChEBI" id="CHEBI:58702"/>
    </ligand>
</feature>
<feature type="binding site" evidence="7">
    <location>
        <position position="341"/>
    </location>
    <ligand>
        <name>3-phosphoshikimate</name>
        <dbReference type="ChEBI" id="CHEBI:145989"/>
    </ligand>
</feature>
<evidence type="ECO:0000256" key="2">
    <source>
        <dbReference type="ARBA" id="ARBA00009948"/>
    </source>
</evidence>
<keyword evidence="4 7" id="KW-0808">Transferase</keyword>
<sequence length="428" mass="44419">MTKRAVPWTAPTAIDPLNSVVRLPGSKSMTARALVLAAISTGTSTLDNPLRARDTELMASGLRAMGVSISTVDDDRWVVRPRPLTGSAQVEVGAAGSVMRFLPPLAGLASGTVTFDGTARGRQRPLGPLVTGLRGLGVRLDASAADGLPLTVYGKGRVRGGEVAVDASPSSQLLSGLLLAAPDFDRGLTLTHTGPALPRAPHLRLTVEMLRAAGAAVDDTTPDSWRVEPARLAGRSWLIEPDLATIAPFLAAALVVGGRVTVPGWPRSTLQAGDRLRSVLTRMGGSFRLTEKGMTVRGGPQIRGIDVDLRDQAELSPVVAALAALADAPSTLHGLAHLRTQENDQVAALARELAALGAGVVEHEDGLVIEPRPLTGTVFETYDDHRMAHAAALLGLKVPGVVLSDVACTAKTLPGFPALWSAMAGAGS</sequence>
<dbReference type="PANTHER" id="PTHR21090:SF5">
    <property type="entry name" value="PENTAFUNCTIONAL AROM POLYPEPTIDE"/>
    <property type="match status" value="1"/>
</dbReference>
<evidence type="ECO:0000256" key="3">
    <source>
        <dbReference type="ARBA" id="ARBA00022605"/>
    </source>
</evidence>